<dbReference type="Proteomes" id="UP000006729">
    <property type="component" value="Chromosome 16"/>
</dbReference>
<sequence>MATKSSNEVQSKKREKRTGRENLLGYGEETKPRSRNLGEIVAKYRKSKDAFSLATSAKNKLVQRQEKLGKINNQTEELEGNSEDYASLANELLKKMEKRKWWQI</sequence>
<evidence type="ECO:0000313" key="2">
    <source>
        <dbReference type="EMBL" id="PNS99157.1"/>
    </source>
</evidence>
<reference evidence="2 3" key="1">
    <citation type="journal article" date="2006" name="Science">
        <title>The genome of black cottonwood, Populus trichocarpa (Torr. &amp; Gray).</title>
        <authorList>
            <person name="Tuskan G.A."/>
            <person name="Difazio S."/>
            <person name="Jansson S."/>
            <person name="Bohlmann J."/>
            <person name="Grigoriev I."/>
            <person name="Hellsten U."/>
            <person name="Putnam N."/>
            <person name="Ralph S."/>
            <person name="Rombauts S."/>
            <person name="Salamov A."/>
            <person name="Schein J."/>
            <person name="Sterck L."/>
            <person name="Aerts A."/>
            <person name="Bhalerao R.R."/>
            <person name="Bhalerao R.P."/>
            <person name="Blaudez D."/>
            <person name="Boerjan W."/>
            <person name="Brun A."/>
            <person name="Brunner A."/>
            <person name="Busov V."/>
            <person name="Campbell M."/>
            <person name="Carlson J."/>
            <person name="Chalot M."/>
            <person name="Chapman J."/>
            <person name="Chen G.L."/>
            <person name="Cooper D."/>
            <person name="Coutinho P.M."/>
            <person name="Couturier J."/>
            <person name="Covert S."/>
            <person name="Cronk Q."/>
            <person name="Cunningham R."/>
            <person name="Davis J."/>
            <person name="Degroeve S."/>
            <person name="Dejardin A."/>
            <person name="Depamphilis C."/>
            <person name="Detter J."/>
            <person name="Dirks B."/>
            <person name="Dubchak I."/>
            <person name="Duplessis S."/>
            <person name="Ehlting J."/>
            <person name="Ellis B."/>
            <person name="Gendler K."/>
            <person name="Goodstein D."/>
            <person name="Gribskov M."/>
            <person name="Grimwood J."/>
            <person name="Groover A."/>
            <person name="Gunter L."/>
            <person name="Hamberger B."/>
            <person name="Heinze B."/>
            <person name="Helariutta Y."/>
            <person name="Henrissat B."/>
            <person name="Holligan D."/>
            <person name="Holt R."/>
            <person name="Huang W."/>
            <person name="Islam-Faridi N."/>
            <person name="Jones S."/>
            <person name="Jones-Rhoades M."/>
            <person name="Jorgensen R."/>
            <person name="Joshi C."/>
            <person name="Kangasjarvi J."/>
            <person name="Karlsson J."/>
            <person name="Kelleher C."/>
            <person name="Kirkpatrick R."/>
            <person name="Kirst M."/>
            <person name="Kohler A."/>
            <person name="Kalluri U."/>
            <person name="Larimer F."/>
            <person name="Leebens-Mack J."/>
            <person name="Leple J.C."/>
            <person name="Locascio P."/>
            <person name="Lou Y."/>
            <person name="Lucas S."/>
            <person name="Martin F."/>
            <person name="Montanini B."/>
            <person name="Napoli C."/>
            <person name="Nelson D.R."/>
            <person name="Nelson C."/>
            <person name="Nieminen K."/>
            <person name="Nilsson O."/>
            <person name="Pereda V."/>
            <person name="Peter G."/>
            <person name="Philippe R."/>
            <person name="Pilate G."/>
            <person name="Poliakov A."/>
            <person name="Razumovskaya J."/>
            <person name="Richardson P."/>
            <person name="Rinaldi C."/>
            <person name="Ritland K."/>
            <person name="Rouze P."/>
            <person name="Ryaboy D."/>
            <person name="Schmutz J."/>
            <person name="Schrader J."/>
            <person name="Segerman B."/>
            <person name="Shin H."/>
            <person name="Siddiqui A."/>
            <person name="Sterky F."/>
            <person name="Terry A."/>
            <person name="Tsai C.J."/>
            <person name="Uberbacher E."/>
            <person name="Unneberg P."/>
            <person name="Vahala J."/>
            <person name="Wall K."/>
            <person name="Wessler S."/>
            <person name="Yang G."/>
            <person name="Yin T."/>
            <person name="Douglas C."/>
            <person name="Marra M."/>
            <person name="Sandberg G."/>
            <person name="Van de Peer Y."/>
            <person name="Rokhsar D."/>
        </authorList>
    </citation>
    <scope>NUCLEOTIDE SEQUENCE [LARGE SCALE GENOMIC DNA]</scope>
    <source>
        <strain evidence="3">cv. Nisqually</strain>
    </source>
</reference>
<proteinExistence type="predicted"/>
<dbReference type="EMBL" id="CM009305">
    <property type="protein sequence ID" value="PNS99157.1"/>
    <property type="molecule type" value="Genomic_DNA"/>
</dbReference>
<protein>
    <recommendedName>
        <fullName evidence="4">V-SNARE coiled-coil homology domain-containing protein</fullName>
    </recommendedName>
</protein>
<name>A0A2K1XEF5_POPTR</name>
<keyword evidence="3" id="KW-1185">Reference proteome</keyword>
<dbReference type="CDD" id="cd15873">
    <property type="entry name" value="R-SNARE_STXBP5_6"/>
    <property type="match status" value="1"/>
</dbReference>
<accession>A0A2K1XEF5</accession>
<gene>
    <name evidence="2" type="ORF">POPTR_016G117700</name>
</gene>
<organism evidence="2 3">
    <name type="scientific">Populus trichocarpa</name>
    <name type="common">Western balsam poplar</name>
    <name type="synonym">Populus balsamifera subsp. trichocarpa</name>
    <dbReference type="NCBI Taxonomy" id="3694"/>
    <lineage>
        <taxon>Eukaryota</taxon>
        <taxon>Viridiplantae</taxon>
        <taxon>Streptophyta</taxon>
        <taxon>Embryophyta</taxon>
        <taxon>Tracheophyta</taxon>
        <taxon>Spermatophyta</taxon>
        <taxon>Magnoliopsida</taxon>
        <taxon>eudicotyledons</taxon>
        <taxon>Gunneridae</taxon>
        <taxon>Pentapetalae</taxon>
        <taxon>rosids</taxon>
        <taxon>fabids</taxon>
        <taxon>Malpighiales</taxon>
        <taxon>Salicaceae</taxon>
        <taxon>Saliceae</taxon>
        <taxon>Populus</taxon>
    </lineage>
</organism>
<dbReference type="SUPFAM" id="SSF58038">
    <property type="entry name" value="SNARE fusion complex"/>
    <property type="match status" value="1"/>
</dbReference>
<dbReference type="AlphaFoldDB" id="A0A2K1XEF5"/>
<evidence type="ECO:0000313" key="3">
    <source>
        <dbReference type="Proteomes" id="UP000006729"/>
    </source>
</evidence>
<evidence type="ECO:0000256" key="1">
    <source>
        <dbReference type="SAM" id="MobiDB-lite"/>
    </source>
</evidence>
<dbReference type="Gene3D" id="1.20.5.110">
    <property type="match status" value="1"/>
</dbReference>
<dbReference type="STRING" id="3694.A0A2K1XEF5"/>
<dbReference type="InParanoid" id="A0A2K1XEF5"/>
<evidence type="ECO:0008006" key="4">
    <source>
        <dbReference type="Google" id="ProtNLM"/>
    </source>
</evidence>
<feature type="region of interest" description="Disordered" evidence="1">
    <location>
        <begin position="1"/>
        <end position="31"/>
    </location>
</feature>